<dbReference type="RefSeq" id="WP_130232821.1">
    <property type="nucleotide sequence ID" value="NZ_BMEF01000004.1"/>
</dbReference>
<dbReference type="KEGG" id="apai:APAC_0718"/>
<dbReference type="AlphaFoldDB" id="A0A5C2HC53"/>
<proteinExistence type="predicted"/>
<keyword evidence="2" id="KW-1185">Reference proteome</keyword>
<reference evidence="1" key="1">
    <citation type="submission" date="2019-09" db="EMBL/GenBank/DDBJ databases">
        <title>Complete genome sequencing of four Arcobacter species reveals a diverse suite of mobile elements.</title>
        <authorList>
            <person name="Miller W.G."/>
            <person name="Yee E."/>
            <person name="Bono J.L."/>
        </authorList>
    </citation>
    <scope>NUCLEOTIDE SEQUENCE [LARGE SCALE GENOMIC DNA]</scope>
    <source>
        <strain evidence="1">LMG 26638</strain>
    </source>
</reference>
<evidence type="ECO:0000313" key="1">
    <source>
        <dbReference type="EMBL" id="QEP33862.1"/>
    </source>
</evidence>
<accession>A0A5C2HC53</accession>
<dbReference type="Proteomes" id="UP000322726">
    <property type="component" value="Chromosome"/>
</dbReference>
<dbReference type="InterPro" id="IPR010344">
    <property type="entry name" value="YbjH"/>
</dbReference>
<dbReference type="Pfam" id="PF06082">
    <property type="entry name" value="YjbH"/>
    <property type="match status" value="1"/>
</dbReference>
<reference evidence="1" key="2">
    <citation type="submission" date="2019-09" db="EMBL/GenBank/DDBJ databases">
        <title>Taxonomic note: a critical rebuttal of the proposed division of the genus Arcobacter into six genera, emended descriptions of Arcobacter anaerophilus and the genus Arcobacter, and an assessment of genus-level boundaries for Epsilonproteobacteria using in silico genomic comparator tools.</title>
        <authorList>
            <person name="On S.L.W."/>
            <person name="Miller W.G."/>
            <person name="Biggs P."/>
            <person name="Cornelius A."/>
            <person name="Vandamme P."/>
        </authorList>
    </citation>
    <scope>NUCLEOTIDE SEQUENCE [LARGE SCALE GENOMIC DNA]</scope>
    <source>
        <strain evidence="1">LMG 26638</strain>
    </source>
</reference>
<protein>
    <submittedName>
        <fullName evidence="1">Uncharacterized protein</fullName>
    </submittedName>
</protein>
<sequence>MKKLSKVVLSTLFFSSSVLASNNTSMFNGNTGIIETPNARIMPDWSMRMFLNQDQPFTYFGFTATPLPFLEANFHVTRISGVTGFGSNYGYGNYKDKSFNLKLLLQEETELLPSVVFGLDDFWGTALYSSKYVALGKEIGYFDFTLGYAKGRLGGEDISKYSSTSNSGGSDNSAVQFIKDTNWSGGKPFGSVVFKAHPKVNLLAEYSPIEYEKDRVNAFYDGASFDKAKSNINLGLKYFYSPNSTVSLAFTRGNNFAFGYAYQFGFSNDGMFDRLPDPKWKADEKKLKQYENISQDEFTAKLSNEVAAEKFKKVTSEISKNKIWIELENSRYNSDIKAAGRAISTVDEVAPKNYDTIYATLKQKDVPTKTFKVSRKEYDAFENEKVSSNYMKDALILSNSYEKMYKEFKEDTKETHKSDKLNIGGFNYNFGMSASSVLNRKEDPFAIKLGVKLDLEYDFGGGFFSSASLSHPLYNSIKDLPSDDDVTTNLSVNTQLLDYSKYDSTQLNHFTVGYMTKAPYESLARVELGYLDIAFAGVDLEWYKPLFDDRFGVGLQYQVAYKRYINNMVKIYGDTQYDAKFVNLYALVSPKYDIHMGLKIGEFMAGDRGFKIDLSRNYKEFSMGVFATFTNSDEVFTDEENKGYIDKGVYLKVPLEVFTFKNIKNILTYNLKPWTRDVGKFIESPNAIYPMSSSENNSQIMKKNIHRFKE</sequence>
<organism evidence="1 2">
    <name type="scientific">Malaciobacter pacificus</name>
    <dbReference type="NCBI Taxonomy" id="1080223"/>
    <lineage>
        <taxon>Bacteria</taxon>
        <taxon>Pseudomonadati</taxon>
        <taxon>Campylobacterota</taxon>
        <taxon>Epsilonproteobacteria</taxon>
        <taxon>Campylobacterales</taxon>
        <taxon>Arcobacteraceae</taxon>
        <taxon>Malaciobacter</taxon>
    </lineage>
</organism>
<evidence type="ECO:0000313" key="2">
    <source>
        <dbReference type="Proteomes" id="UP000322726"/>
    </source>
</evidence>
<name>A0A5C2HC53_9BACT</name>
<gene>
    <name evidence="1" type="ORF">APAC_0718</name>
</gene>
<dbReference type="OrthoDB" id="19542at2"/>
<dbReference type="EMBL" id="CP035928">
    <property type="protein sequence ID" value="QEP33862.1"/>
    <property type="molecule type" value="Genomic_DNA"/>
</dbReference>